<feature type="compositionally biased region" description="Basic and acidic residues" evidence="3">
    <location>
        <begin position="16"/>
        <end position="35"/>
    </location>
</feature>
<feature type="region of interest" description="Disordered" evidence="3">
    <location>
        <begin position="70"/>
        <end position="146"/>
    </location>
</feature>
<feature type="compositionally biased region" description="Polar residues" evidence="3">
    <location>
        <begin position="89"/>
        <end position="118"/>
    </location>
</feature>
<dbReference type="PANTHER" id="PTHR14140">
    <property type="entry name" value="E3 UBIQUITIN-PROTEIN LIGASE UHRF-RELATED"/>
    <property type="match status" value="1"/>
</dbReference>
<dbReference type="InterPro" id="IPR003105">
    <property type="entry name" value="SRA_YDG"/>
</dbReference>
<evidence type="ECO:0000256" key="2">
    <source>
        <dbReference type="PROSITE-ProRule" id="PRU00358"/>
    </source>
</evidence>
<dbReference type="GO" id="GO:0005634">
    <property type="term" value="C:nucleus"/>
    <property type="evidence" value="ECO:0007669"/>
    <property type="project" value="UniProtKB-SubCell"/>
</dbReference>
<dbReference type="EMBL" id="AMGV01000001">
    <property type="protein sequence ID" value="KEF62249.1"/>
    <property type="molecule type" value="Genomic_DNA"/>
</dbReference>
<evidence type="ECO:0000313" key="6">
    <source>
        <dbReference type="Proteomes" id="UP000027920"/>
    </source>
</evidence>
<feature type="domain" description="YDG" evidence="4">
    <location>
        <begin position="331"/>
        <end position="497"/>
    </location>
</feature>
<gene>
    <name evidence="5" type="ORF">A1O9_00221</name>
</gene>
<reference evidence="5 6" key="1">
    <citation type="submission" date="2013-03" db="EMBL/GenBank/DDBJ databases">
        <title>The Genome Sequence of Exophiala aquamarina CBS 119918.</title>
        <authorList>
            <consortium name="The Broad Institute Genomics Platform"/>
            <person name="Cuomo C."/>
            <person name="de Hoog S."/>
            <person name="Gorbushina A."/>
            <person name="Walker B."/>
            <person name="Young S.K."/>
            <person name="Zeng Q."/>
            <person name="Gargeya S."/>
            <person name="Fitzgerald M."/>
            <person name="Haas B."/>
            <person name="Abouelleil A."/>
            <person name="Allen A.W."/>
            <person name="Alvarado L."/>
            <person name="Arachchi H.M."/>
            <person name="Berlin A.M."/>
            <person name="Chapman S.B."/>
            <person name="Gainer-Dewar J."/>
            <person name="Goldberg J."/>
            <person name="Griggs A."/>
            <person name="Gujja S."/>
            <person name="Hansen M."/>
            <person name="Howarth C."/>
            <person name="Imamovic A."/>
            <person name="Ireland A."/>
            <person name="Larimer J."/>
            <person name="McCowan C."/>
            <person name="Murphy C."/>
            <person name="Pearson M."/>
            <person name="Poon T.W."/>
            <person name="Priest M."/>
            <person name="Roberts A."/>
            <person name="Saif S."/>
            <person name="Shea T."/>
            <person name="Sisk P."/>
            <person name="Sykes S."/>
            <person name="Wortman J."/>
            <person name="Nusbaum C."/>
            <person name="Birren B."/>
        </authorList>
    </citation>
    <scope>NUCLEOTIDE SEQUENCE [LARGE SCALE GENOMIC DNA]</scope>
    <source>
        <strain evidence="5 6">CBS 119918</strain>
    </source>
</reference>
<feature type="compositionally biased region" description="Polar residues" evidence="3">
    <location>
        <begin position="1"/>
        <end position="12"/>
    </location>
</feature>
<proteinExistence type="predicted"/>
<feature type="region of interest" description="Disordered" evidence="3">
    <location>
        <begin position="413"/>
        <end position="447"/>
    </location>
</feature>
<accession>A0A072PQ71</accession>
<feature type="compositionally biased region" description="Basic and acidic residues" evidence="3">
    <location>
        <begin position="70"/>
        <end position="88"/>
    </location>
</feature>
<keyword evidence="6" id="KW-1185">Reference proteome</keyword>
<feature type="region of interest" description="Disordered" evidence="3">
    <location>
        <begin position="501"/>
        <end position="530"/>
    </location>
</feature>
<dbReference type="GO" id="GO:0016567">
    <property type="term" value="P:protein ubiquitination"/>
    <property type="evidence" value="ECO:0007669"/>
    <property type="project" value="TreeGrafter"/>
</dbReference>
<dbReference type="OrthoDB" id="2270193at2759"/>
<dbReference type="InterPro" id="IPR045134">
    <property type="entry name" value="UHRF1/2-like"/>
</dbReference>
<dbReference type="GO" id="GO:0061630">
    <property type="term" value="F:ubiquitin protein ligase activity"/>
    <property type="evidence" value="ECO:0007669"/>
    <property type="project" value="TreeGrafter"/>
</dbReference>
<keyword evidence="1 2" id="KW-0539">Nucleus</keyword>
<name>A0A072PQ71_9EURO</name>
<dbReference type="Pfam" id="PF02182">
    <property type="entry name" value="SAD_SRA"/>
    <property type="match status" value="1"/>
</dbReference>
<dbReference type="PROSITE" id="PS51015">
    <property type="entry name" value="YDG"/>
    <property type="match status" value="1"/>
</dbReference>
<dbReference type="VEuPathDB" id="FungiDB:A1O9_00221"/>
<dbReference type="GeneID" id="25275173"/>
<dbReference type="InterPro" id="IPR015947">
    <property type="entry name" value="PUA-like_sf"/>
</dbReference>
<dbReference type="GO" id="GO:0044027">
    <property type="term" value="P:negative regulation of gene expression via chromosomal CpG island methylation"/>
    <property type="evidence" value="ECO:0007669"/>
    <property type="project" value="TreeGrafter"/>
</dbReference>
<dbReference type="RefSeq" id="XP_013264839.1">
    <property type="nucleotide sequence ID" value="XM_013409385.1"/>
</dbReference>
<dbReference type="InterPro" id="IPR036987">
    <property type="entry name" value="SRA-YDG_sf"/>
</dbReference>
<dbReference type="Gene3D" id="2.30.280.10">
    <property type="entry name" value="SRA-YDG"/>
    <property type="match status" value="1"/>
</dbReference>
<dbReference type="AlphaFoldDB" id="A0A072PQ71"/>
<organism evidence="5 6">
    <name type="scientific">Exophiala aquamarina CBS 119918</name>
    <dbReference type="NCBI Taxonomy" id="1182545"/>
    <lineage>
        <taxon>Eukaryota</taxon>
        <taxon>Fungi</taxon>
        <taxon>Dikarya</taxon>
        <taxon>Ascomycota</taxon>
        <taxon>Pezizomycotina</taxon>
        <taxon>Eurotiomycetes</taxon>
        <taxon>Chaetothyriomycetidae</taxon>
        <taxon>Chaetothyriales</taxon>
        <taxon>Herpotrichiellaceae</taxon>
        <taxon>Exophiala</taxon>
    </lineage>
</organism>
<sequence length="530" mass="60580">MSALQGLQNQRQRLSRIAEQRRDERRRLAQERFNEQKSGGSQFNHVKKERSGNDIVFTTDGRRIKLEDTAEDEVRSLPSFEFHRRGETNIDNSANQKRSPRTLVSSDGKQTGRPTDVSSPADVEHGPSPHSHPNPNSTPGPDKSNRPRCTCPVGRNCEAKTNELVDCRTLVLETKAWDNWISERKEFLQSSLPPNVTPEDEEYMTLQEMQDLLKILHRVEIRPPKSVAIRREFENLQAWILKAQTNSVTQEVLQESMVLTRLEEFLSEDYATLRESKRVHISIVENLTIIYRKWELGDLSVVARRGLIQNQERGLVRADDHWPYARSADYFGHGHLVNGQTWRSRAEMRRDGAHAPPISGIYGTAREGAKSVVMGYHDESKKDYYADIDEGDTIFYMGTALARAADDEEATNIKDRQSHTPGMTHLNRNGRGPTSGTQALITSSRTKRPVRVFRSSRLADIVTHKPVQGYRYDGLYKVVGYEVLKLDRQIYRFGMVRVENGQGPLRENLPPPAPTHRKRRRHAGEISDED</sequence>
<feature type="region of interest" description="Disordered" evidence="3">
    <location>
        <begin position="1"/>
        <end position="54"/>
    </location>
</feature>
<dbReference type="Proteomes" id="UP000027920">
    <property type="component" value="Unassembled WGS sequence"/>
</dbReference>
<evidence type="ECO:0000259" key="4">
    <source>
        <dbReference type="PROSITE" id="PS51015"/>
    </source>
</evidence>
<protein>
    <recommendedName>
        <fullName evidence="4">YDG domain-containing protein</fullName>
    </recommendedName>
</protein>
<dbReference type="SUPFAM" id="SSF88697">
    <property type="entry name" value="PUA domain-like"/>
    <property type="match status" value="1"/>
</dbReference>
<evidence type="ECO:0000256" key="3">
    <source>
        <dbReference type="SAM" id="MobiDB-lite"/>
    </source>
</evidence>
<dbReference type="PANTHER" id="PTHR14140:SF27">
    <property type="entry name" value="OS04G0289800 PROTEIN"/>
    <property type="match status" value="1"/>
</dbReference>
<evidence type="ECO:0000313" key="5">
    <source>
        <dbReference type="EMBL" id="KEF62249.1"/>
    </source>
</evidence>
<dbReference type="HOGENOM" id="CLU_030882_0_0_1"/>
<comment type="caution">
    <text evidence="5">The sequence shown here is derived from an EMBL/GenBank/DDBJ whole genome shotgun (WGS) entry which is preliminary data.</text>
</comment>
<feature type="compositionally biased region" description="Polar residues" evidence="3">
    <location>
        <begin position="432"/>
        <end position="444"/>
    </location>
</feature>
<dbReference type="STRING" id="1182545.A0A072PQ71"/>
<evidence type="ECO:0000256" key="1">
    <source>
        <dbReference type="ARBA" id="ARBA00023242"/>
    </source>
</evidence>
<comment type="subcellular location">
    <subcellularLocation>
        <location evidence="2">Nucleus</location>
    </subcellularLocation>
</comment>
<dbReference type="SMART" id="SM00466">
    <property type="entry name" value="SRA"/>
    <property type="match status" value="1"/>
</dbReference>